<evidence type="ECO:0000256" key="8">
    <source>
        <dbReference type="ARBA" id="ARBA00031423"/>
    </source>
</evidence>
<evidence type="ECO:0000256" key="4">
    <source>
        <dbReference type="ARBA" id="ARBA00020295"/>
    </source>
</evidence>
<keyword evidence="7 10" id="KW-0119">Carbohydrate metabolism</keyword>
<evidence type="ECO:0000256" key="10">
    <source>
        <dbReference type="RuleBase" id="RU361207"/>
    </source>
</evidence>
<evidence type="ECO:0000313" key="13">
    <source>
        <dbReference type="Proteomes" id="UP000007058"/>
    </source>
</evidence>
<dbReference type="InterPro" id="IPR017853">
    <property type="entry name" value="GH"/>
</dbReference>
<proteinExistence type="inferred from homology"/>
<evidence type="ECO:0000256" key="1">
    <source>
        <dbReference type="ARBA" id="ARBA00000439"/>
    </source>
</evidence>
<dbReference type="HOGENOM" id="CLU_022072_1_0_5"/>
<gene>
    <name evidence="12" type="ordered locus">amb3063</name>
</gene>
<keyword evidence="6 10" id="KW-0808">Transferase</keyword>
<dbReference type="InterPro" id="IPR003385">
    <property type="entry name" value="Glyco_hydro_77"/>
</dbReference>
<sequence length="730" mass="81554">MSGTDALDRLARLAGIEDGWWDFFGEWRVVPPQTKRVFLAAMGLPADSDEQVWASLKDLESRPWRRTLDPVLMAEEHSSPPSIAVTLPAEADDFEHSWVLEEELGIRHTGTFRPGELRWGEEYQLDGRLIHRRWLDLPALPPCGYHRLTLSGPKGALGEMALIVTPPRAFVPEVVERDTGAWGIATQVYSLRSERDWGVGTYGNLAELAEGAARMGAACVGINPLHALFPADPERFSPYSPSSRRFLNIAYIDIEAIPEFAECLEAKRMFASPGYQANLARLRGYPLIDYPDVMRLARPMLEVLYRWFRRTCMGEDNPRGQAFRAFQIEQGVSGRRFAVFEALHDRFSRDGTPYWRQWPAEFRRPESPAIADFAVEHVEQVELFQWLQFIADEQLGEAQNRAKAAGAAIGLYRDLAVGIAGDGAEAWAQQDSLALGVSVGAPPDPLALKGQDWGLVPFNPVTLRENFYAPFIEVMQANMRHAGALRLDHAMSLARLYWVPPGQPADQGAYVRYPVEDLFRLVALESQRNRCLVIGEDLGTVPDGFRERMDRMGIFAYRVMVFEKTKDGAVRPPREFDAKALAIAATHDLPSLRGWWAGKDIDRREKLDLYPREGQAAEERQARAADRVAMVAALAGQGLLPADFPASPALTDVQAVALSAAVHAYLGRSASRLMMVQMEDVLGQELQMNLPGTTIQHPNWRLRYKAESAAILADRRMVATAEALRDAGRT</sequence>
<dbReference type="CAZy" id="GH77">
    <property type="family name" value="Glycoside Hydrolase Family 77"/>
</dbReference>
<dbReference type="PANTHER" id="PTHR32438">
    <property type="entry name" value="4-ALPHA-GLUCANOTRANSFERASE DPE1, CHLOROPLASTIC/AMYLOPLASTIC"/>
    <property type="match status" value="1"/>
</dbReference>
<dbReference type="Pfam" id="PF21226">
    <property type="entry name" value="MalQ_N"/>
    <property type="match status" value="1"/>
</dbReference>
<dbReference type="GO" id="GO:0004134">
    <property type="term" value="F:4-alpha-glucanotransferase activity"/>
    <property type="evidence" value="ECO:0007669"/>
    <property type="project" value="UniProtKB-EC"/>
</dbReference>
<evidence type="ECO:0000256" key="6">
    <source>
        <dbReference type="ARBA" id="ARBA00022679"/>
    </source>
</evidence>
<keyword evidence="13" id="KW-1185">Reference proteome</keyword>
<comment type="similarity">
    <text evidence="2 10">Belongs to the disproportionating enzyme family.</text>
</comment>
<feature type="domain" description="MalQ N-terminal beta-sandwich" evidence="11">
    <location>
        <begin position="68"/>
        <end position="166"/>
    </location>
</feature>
<reference evidence="12 13" key="1">
    <citation type="journal article" date="2005" name="DNA Res.">
        <title>Complete genome sequence of the facultative anaerobic magnetotactic bacterium Magnetospirillum sp. strain AMB-1.</title>
        <authorList>
            <person name="Matsunaga T."/>
            <person name="Okamura Y."/>
            <person name="Fukuda Y."/>
            <person name="Wahyudi A.T."/>
            <person name="Murase Y."/>
            <person name="Takeyama H."/>
        </authorList>
    </citation>
    <scope>NUCLEOTIDE SEQUENCE [LARGE SCALE GENOMIC DNA]</scope>
    <source>
        <strain evidence="13">ATCC 700264 / AMB-1</strain>
    </source>
</reference>
<dbReference type="Pfam" id="PF02446">
    <property type="entry name" value="Glyco_hydro_77"/>
    <property type="match status" value="1"/>
</dbReference>
<dbReference type="InterPro" id="IPR048458">
    <property type="entry name" value="MalQ_N"/>
</dbReference>
<evidence type="ECO:0000256" key="5">
    <source>
        <dbReference type="ARBA" id="ARBA00022676"/>
    </source>
</evidence>
<name>Q2W2Q8_PARM1</name>
<dbReference type="Gene3D" id="3.20.20.80">
    <property type="entry name" value="Glycosidases"/>
    <property type="match status" value="1"/>
</dbReference>
<dbReference type="EMBL" id="AP007255">
    <property type="protein sequence ID" value="BAE51867.1"/>
    <property type="molecule type" value="Genomic_DNA"/>
</dbReference>
<organism evidence="12 13">
    <name type="scientific">Paramagnetospirillum magneticum (strain ATCC 700264 / AMB-1)</name>
    <name type="common">Magnetospirillum magneticum</name>
    <dbReference type="NCBI Taxonomy" id="342108"/>
    <lineage>
        <taxon>Bacteria</taxon>
        <taxon>Pseudomonadati</taxon>
        <taxon>Pseudomonadota</taxon>
        <taxon>Alphaproteobacteria</taxon>
        <taxon>Rhodospirillales</taxon>
        <taxon>Magnetospirillaceae</taxon>
        <taxon>Paramagnetospirillum</taxon>
    </lineage>
</organism>
<evidence type="ECO:0000256" key="9">
    <source>
        <dbReference type="ARBA" id="ARBA00031501"/>
    </source>
</evidence>
<dbReference type="NCBIfam" id="TIGR00217">
    <property type="entry name" value="malQ"/>
    <property type="match status" value="1"/>
</dbReference>
<dbReference type="Proteomes" id="UP000007058">
    <property type="component" value="Chromosome"/>
</dbReference>
<dbReference type="SUPFAM" id="SSF51445">
    <property type="entry name" value="(Trans)glycosidases"/>
    <property type="match status" value="1"/>
</dbReference>
<evidence type="ECO:0000256" key="2">
    <source>
        <dbReference type="ARBA" id="ARBA00005684"/>
    </source>
</evidence>
<dbReference type="PANTHER" id="PTHR32438:SF5">
    <property type="entry name" value="4-ALPHA-GLUCANOTRANSFERASE DPE1, CHLOROPLASTIC_AMYLOPLASTIC"/>
    <property type="match status" value="1"/>
</dbReference>
<dbReference type="AlphaFoldDB" id="Q2W2Q8"/>
<dbReference type="STRING" id="342108.amb3063"/>
<dbReference type="KEGG" id="mag:amb3063"/>
<evidence type="ECO:0000256" key="3">
    <source>
        <dbReference type="ARBA" id="ARBA00012560"/>
    </source>
</evidence>
<dbReference type="GO" id="GO:0005975">
    <property type="term" value="P:carbohydrate metabolic process"/>
    <property type="evidence" value="ECO:0007669"/>
    <property type="project" value="InterPro"/>
</dbReference>
<evidence type="ECO:0000256" key="7">
    <source>
        <dbReference type="ARBA" id="ARBA00023277"/>
    </source>
</evidence>
<dbReference type="OrthoDB" id="9800174at2"/>
<protein>
    <recommendedName>
        <fullName evidence="4 10">4-alpha-glucanotransferase</fullName>
        <ecNumber evidence="3 10">2.4.1.25</ecNumber>
    </recommendedName>
    <alternativeName>
        <fullName evidence="8 10">Amylomaltase</fullName>
    </alternativeName>
    <alternativeName>
        <fullName evidence="9 10">Disproportionating enzyme</fullName>
    </alternativeName>
</protein>
<keyword evidence="5 10" id="KW-0328">Glycosyltransferase</keyword>
<comment type="catalytic activity">
    <reaction evidence="1 10">
        <text>Transfers a segment of a (1-&gt;4)-alpha-D-glucan to a new position in an acceptor, which may be glucose or a (1-&gt;4)-alpha-D-glucan.</text>
        <dbReference type="EC" id="2.4.1.25"/>
    </reaction>
</comment>
<evidence type="ECO:0000259" key="11">
    <source>
        <dbReference type="Pfam" id="PF21226"/>
    </source>
</evidence>
<dbReference type="RefSeq" id="WP_011385439.1">
    <property type="nucleotide sequence ID" value="NC_007626.1"/>
</dbReference>
<dbReference type="EC" id="2.4.1.25" evidence="3 10"/>
<accession>Q2W2Q8</accession>
<evidence type="ECO:0000313" key="12">
    <source>
        <dbReference type="EMBL" id="BAE51867.1"/>
    </source>
</evidence>